<dbReference type="AlphaFoldDB" id="A0A1F8A7X8"/>
<organism evidence="9 10">
    <name type="scientific">Aspergillus bombycis</name>
    <dbReference type="NCBI Taxonomy" id="109264"/>
    <lineage>
        <taxon>Eukaryota</taxon>
        <taxon>Fungi</taxon>
        <taxon>Dikarya</taxon>
        <taxon>Ascomycota</taxon>
        <taxon>Pezizomycotina</taxon>
        <taxon>Eurotiomycetes</taxon>
        <taxon>Eurotiomycetidae</taxon>
        <taxon>Eurotiales</taxon>
        <taxon>Aspergillaceae</taxon>
        <taxon>Aspergillus</taxon>
    </lineage>
</organism>
<dbReference type="EC" id="3.4.16.-" evidence="8"/>
<comment type="similarity">
    <text evidence="1 8">Belongs to the peptidase S10 family.</text>
</comment>
<comment type="caution">
    <text evidence="9">The sequence shown here is derived from an EMBL/GenBank/DDBJ whole genome shotgun (WGS) entry which is preliminary data.</text>
</comment>
<dbReference type="GO" id="GO:0000324">
    <property type="term" value="C:fungal-type vacuole"/>
    <property type="evidence" value="ECO:0007669"/>
    <property type="project" value="TreeGrafter"/>
</dbReference>
<keyword evidence="5 8" id="KW-0378">Hydrolase</keyword>
<dbReference type="PANTHER" id="PTHR11802">
    <property type="entry name" value="SERINE PROTEASE FAMILY S10 SERINE CARBOXYPEPTIDASE"/>
    <property type="match status" value="1"/>
</dbReference>
<dbReference type="OrthoDB" id="443318at2759"/>
<evidence type="ECO:0000313" key="10">
    <source>
        <dbReference type="Proteomes" id="UP000179179"/>
    </source>
</evidence>
<gene>
    <name evidence="9" type="ORF">ABOM_003342</name>
</gene>
<dbReference type="InterPro" id="IPR018202">
    <property type="entry name" value="Ser_caboxypep_ser_AS"/>
</dbReference>
<accession>A0A1F8A7X8</accession>
<keyword evidence="7" id="KW-0325">Glycoprotein</keyword>
<dbReference type="RefSeq" id="XP_022391524.1">
    <property type="nucleotide sequence ID" value="XM_022530472.1"/>
</dbReference>
<keyword evidence="3 8" id="KW-0645">Protease</keyword>
<evidence type="ECO:0000256" key="8">
    <source>
        <dbReference type="RuleBase" id="RU361156"/>
    </source>
</evidence>
<dbReference type="GO" id="GO:0004185">
    <property type="term" value="F:serine-type carboxypeptidase activity"/>
    <property type="evidence" value="ECO:0007669"/>
    <property type="project" value="UniProtKB-UniRule"/>
</dbReference>
<dbReference type="InterPro" id="IPR029058">
    <property type="entry name" value="AB_hydrolase_fold"/>
</dbReference>
<dbReference type="Proteomes" id="UP000179179">
    <property type="component" value="Unassembled WGS sequence"/>
</dbReference>
<keyword evidence="4" id="KW-0732">Signal</keyword>
<dbReference type="PANTHER" id="PTHR11802:SF113">
    <property type="entry name" value="SERINE CARBOXYPEPTIDASE CTSA-4.1"/>
    <property type="match status" value="1"/>
</dbReference>
<evidence type="ECO:0000256" key="7">
    <source>
        <dbReference type="ARBA" id="ARBA00023180"/>
    </source>
</evidence>
<dbReference type="InterPro" id="IPR001563">
    <property type="entry name" value="Peptidase_S10"/>
</dbReference>
<dbReference type="GeneID" id="34446732"/>
<dbReference type="PROSITE" id="PS00131">
    <property type="entry name" value="CARBOXYPEPT_SER_SER"/>
    <property type="match status" value="1"/>
</dbReference>
<evidence type="ECO:0000256" key="5">
    <source>
        <dbReference type="ARBA" id="ARBA00022801"/>
    </source>
</evidence>
<dbReference type="Gene3D" id="3.40.50.1820">
    <property type="entry name" value="alpha/beta hydrolase"/>
    <property type="match status" value="1"/>
</dbReference>
<evidence type="ECO:0000256" key="1">
    <source>
        <dbReference type="ARBA" id="ARBA00009431"/>
    </source>
</evidence>
<keyword evidence="6" id="KW-1015">Disulfide bond</keyword>
<evidence type="ECO:0000256" key="4">
    <source>
        <dbReference type="ARBA" id="ARBA00022729"/>
    </source>
</evidence>
<evidence type="ECO:0000256" key="2">
    <source>
        <dbReference type="ARBA" id="ARBA00022645"/>
    </source>
</evidence>
<proteinExistence type="inferred from homology"/>
<dbReference type="STRING" id="109264.A0A1F8A7X8"/>
<dbReference type="SUPFAM" id="SSF53474">
    <property type="entry name" value="alpha/beta-Hydrolases"/>
    <property type="match status" value="1"/>
</dbReference>
<evidence type="ECO:0000256" key="3">
    <source>
        <dbReference type="ARBA" id="ARBA00022670"/>
    </source>
</evidence>
<evidence type="ECO:0000256" key="6">
    <source>
        <dbReference type="ARBA" id="ARBA00023157"/>
    </source>
</evidence>
<dbReference type="PRINTS" id="PR00724">
    <property type="entry name" value="CRBOXYPTASEC"/>
</dbReference>
<dbReference type="EMBL" id="LYCR01000020">
    <property type="protein sequence ID" value="OGM47807.1"/>
    <property type="molecule type" value="Genomic_DNA"/>
</dbReference>
<evidence type="ECO:0000313" key="9">
    <source>
        <dbReference type="EMBL" id="OGM47807.1"/>
    </source>
</evidence>
<keyword evidence="10" id="KW-1185">Reference proteome</keyword>
<name>A0A1F8A7X8_9EURO</name>
<keyword evidence="2 8" id="KW-0121">Carboxypeptidase</keyword>
<sequence length="441" mass="48896">MRPFRRIVAFAIGSIAAAETSQLVLSHTQVSSRTRALETSADLCDGVQGFSGYVDTVDDRHIYYWAFPSANEPSTDPVILWLSGGPGASSVTFGALSELGACIYDSTAGKPKANPYSWHTNATVIFVDQPVNVGYSYSPHHVSTLNQSTADLYAFIANFMHDLPQYSHQPFYVAGESYGGSYVPGIANKIHEKNKEISAQAPRAGAAGQMINLQGVLIGNGLFQTAVQRPGFVDLGCTPGIVGPMPLLNDTLCQEMRDSWPRCKALMARCALGHYKDRDICRESDEYCVAHFASMINRIGRNPYDIRERCVPESDGGEMCMHPTTLFSWLDRADVRAGLNVDAGVVYRHLSYEMEEPLRQMGKLDIRPTFWLRWEGTGAFRKLPFEKLYLAAGNEHGQSWGYHKRYRQLSFFEIAGAGHMAPADKPAETLEMVQRWMAGEL</sequence>
<dbReference type="GO" id="GO:0006508">
    <property type="term" value="P:proteolysis"/>
    <property type="evidence" value="ECO:0007669"/>
    <property type="project" value="UniProtKB-KW"/>
</dbReference>
<reference evidence="9 10" key="1">
    <citation type="journal article" date="2016" name="Genome Biol. Evol.">
        <title>Draft genome sequence of an aflatoxigenic Aspergillus species, A. bombycis.</title>
        <authorList>
            <person name="Moore G.G."/>
            <person name="Mack B.M."/>
            <person name="Beltz S.B."/>
            <person name="Gilbert M.K."/>
        </authorList>
    </citation>
    <scope>NUCLEOTIDE SEQUENCE [LARGE SCALE GENOMIC DNA]</scope>
    <source>
        <strain evidence="10">NRRL 26010</strain>
    </source>
</reference>
<protein>
    <recommendedName>
        <fullName evidence="8">Carboxypeptidase</fullName>
        <ecNumber evidence="8">3.4.16.-</ecNumber>
    </recommendedName>
</protein>
<dbReference type="Pfam" id="PF00450">
    <property type="entry name" value="Peptidase_S10"/>
    <property type="match status" value="2"/>
</dbReference>